<gene>
    <name evidence="1" type="ORF">DM860_012411</name>
</gene>
<organism evidence="1 2">
    <name type="scientific">Cuscuta australis</name>
    <dbReference type="NCBI Taxonomy" id="267555"/>
    <lineage>
        <taxon>Eukaryota</taxon>
        <taxon>Viridiplantae</taxon>
        <taxon>Streptophyta</taxon>
        <taxon>Embryophyta</taxon>
        <taxon>Tracheophyta</taxon>
        <taxon>Spermatophyta</taxon>
        <taxon>Magnoliopsida</taxon>
        <taxon>eudicotyledons</taxon>
        <taxon>Gunneridae</taxon>
        <taxon>Pentapetalae</taxon>
        <taxon>asterids</taxon>
        <taxon>lamiids</taxon>
        <taxon>Solanales</taxon>
        <taxon>Convolvulaceae</taxon>
        <taxon>Cuscuteae</taxon>
        <taxon>Cuscuta</taxon>
        <taxon>Cuscuta subgen. Grammica</taxon>
        <taxon>Cuscuta sect. Cleistogrammica</taxon>
    </lineage>
</organism>
<reference evidence="1 2" key="1">
    <citation type="submission" date="2018-06" db="EMBL/GenBank/DDBJ databases">
        <title>The Genome of Cuscuta australis (Dodder) Provides Insight into the Evolution of Plant Parasitism.</title>
        <authorList>
            <person name="Liu H."/>
        </authorList>
    </citation>
    <scope>NUCLEOTIDE SEQUENCE [LARGE SCALE GENOMIC DNA]</scope>
    <source>
        <strain evidence="2">cv. Yunnan</strain>
        <tissue evidence="1">Vines</tissue>
    </source>
</reference>
<protein>
    <recommendedName>
        <fullName evidence="3">DUF223 domain-containing protein</fullName>
    </recommendedName>
</protein>
<dbReference type="AlphaFoldDB" id="A0A328DQV0"/>
<evidence type="ECO:0000313" key="2">
    <source>
        <dbReference type="Proteomes" id="UP000249390"/>
    </source>
</evidence>
<dbReference type="InterPro" id="IPR012340">
    <property type="entry name" value="NA-bd_OB-fold"/>
</dbReference>
<dbReference type="Proteomes" id="UP000249390">
    <property type="component" value="Unassembled WGS sequence"/>
</dbReference>
<keyword evidence="2" id="KW-1185">Reference proteome</keyword>
<dbReference type="Gene3D" id="2.40.50.140">
    <property type="entry name" value="Nucleic acid-binding proteins"/>
    <property type="match status" value="1"/>
</dbReference>
<evidence type="ECO:0008006" key="3">
    <source>
        <dbReference type="Google" id="ProtNLM"/>
    </source>
</evidence>
<evidence type="ECO:0000313" key="1">
    <source>
        <dbReference type="EMBL" id="RAL47786.1"/>
    </source>
</evidence>
<dbReference type="EMBL" id="NQVE01000111">
    <property type="protein sequence ID" value="RAL47786.1"/>
    <property type="molecule type" value="Genomic_DNA"/>
</dbReference>
<name>A0A328DQV0_9ASTE</name>
<sequence length="111" mass="12858">MTMTSTKVARSSKKESYALIQKLSCDAENCRILVRVSQLWEAYSLKNNEELISMDMVMIDEEGFYVHAHFFREIVEGGIYYTSSVKHRSSQTLFTWSNFTHFVCSILLVIS</sequence>
<comment type="caution">
    <text evidence="1">The sequence shown here is derived from an EMBL/GenBank/DDBJ whole genome shotgun (WGS) entry which is preliminary data.</text>
</comment>
<dbReference type="SUPFAM" id="SSF50249">
    <property type="entry name" value="Nucleic acid-binding proteins"/>
    <property type="match status" value="1"/>
</dbReference>
<proteinExistence type="predicted"/>
<accession>A0A328DQV0</accession>